<comment type="catalytic activity">
    <reaction evidence="13 14">
        <text>FMN + ATP + H(+) = FAD + diphosphate</text>
        <dbReference type="Rhea" id="RHEA:17237"/>
        <dbReference type="ChEBI" id="CHEBI:15378"/>
        <dbReference type="ChEBI" id="CHEBI:30616"/>
        <dbReference type="ChEBI" id="CHEBI:33019"/>
        <dbReference type="ChEBI" id="CHEBI:57692"/>
        <dbReference type="ChEBI" id="CHEBI:58210"/>
        <dbReference type="EC" id="2.7.7.2"/>
    </reaction>
</comment>
<dbReference type="InterPro" id="IPR015864">
    <property type="entry name" value="FAD_synthase"/>
</dbReference>
<proteinExistence type="inferred from homology"/>
<dbReference type="PANTHER" id="PTHR22749:SF6">
    <property type="entry name" value="RIBOFLAVIN KINASE"/>
    <property type="match status" value="1"/>
</dbReference>
<evidence type="ECO:0000256" key="10">
    <source>
        <dbReference type="ARBA" id="ARBA00022840"/>
    </source>
</evidence>
<dbReference type="EC" id="2.7.1.26" evidence="14"/>
<dbReference type="NCBIfam" id="TIGR00083">
    <property type="entry name" value="ribF"/>
    <property type="match status" value="1"/>
</dbReference>
<dbReference type="InterPro" id="IPR015865">
    <property type="entry name" value="Riboflavin_kinase_bac/euk"/>
</dbReference>
<sequence length="329" mass="37230">MQVIKLQEPYDKQIIPQSQVVLCLGFFDGVHRGHQQVILTAQKKARQLGAKLAVLTLDRYPGLIFAKEQNKNFTYLTSLQQKLQLLEKLGVDICYIASFTPAFYQLSQQAFADKYLRGLNAVCVVAGSDYTYGKDPKQNHGDMAHLCAYLNQQIEVIEVEHLMLDNQKISSTVIRAALDQGDLSLARDLLGYSYTTEAKVVHGFERGRTLGFPTLNLELLDQVRIPKEGVYATWVKFEDDDQWYMGMASIGRNETFGEGFAVTIEINLLNFSKMVYGKKVLVKWEQYLRPMQKFNGPDALIAQLKLDQVHTKEVLTKGSSLNGNNHLND</sequence>
<comment type="pathway">
    <text evidence="1 14">Cofactor biosynthesis; FAD biosynthesis; FAD from FMN: step 1/1.</text>
</comment>
<keyword evidence="3 14" id="KW-0285">Flavoprotein</keyword>
<dbReference type="GO" id="GO:0016301">
    <property type="term" value="F:kinase activity"/>
    <property type="evidence" value="ECO:0007669"/>
    <property type="project" value="UniProtKB-KW"/>
</dbReference>
<gene>
    <name evidence="16" type="ORF">SAMN05216431_10348</name>
</gene>
<evidence type="ECO:0000256" key="4">
    <source>
        <dbReference type="ARBA" id="ARBA00022643"/>
    </source>
</evidence>
<evidence type="ECO:0000256" key="13">
    <source>
        <dbReference type="ARBA" id="ARBA00049494"/>
    </source>
</evidence>
<dbReference type="Pfam" id="PF01687">
    <property type="entry name" value="Flavokinase"/>
    <property type="match status" value="1"/>
</dbReference>
<evidence type="ECO:0000256" key="3">
    <source>
        <dbReference type="ARBA" id="ARBA00022630"/>
    </source>
</evidence>
<evidence type="ECO:0000256" key="5">
    <source>
        <dbReference type="ARBA" id="ARBA00022679"/>
    </source>
</evidence>
<dbReference type="Gene3D" id="3.40.50.620">
    <property type="entry name" value="HUPs"/>
    <property type="match status" value="1"/>
</dbReference>
<accession>A0ABY1AA42</accession>
<dbReference type="InterPro" id="IPR014729">
    <property type="entry name" value="Rossmann-like_a/b/a_fold"/>
</dbReference>
<dbReference type="SUPFAM" id="SSF52374">
    <property type="entry name" value="Nucleotidylyl transferase"/>
    <property type="match status" value="1"/>
</dbReference>
<dbReference type="EMBL" id="FOCC01000003">
    <property type="protein sequence ID" value="SEM47180.1"/>
    <property type="molecule type" value="Genomic_DNA"/>
</dbReference>
<evidence type="ECO:0000256" key="7">
    <source>
        <dbReference type="ARBA" id="ARBA00022741"/>
    </source>
</evidence>
<keyword evidence="6 14" id="KW-0548">Nucleotidyltransferase</keyword>
<dbReference type="Gene3D" id="2.40.30.30">
    <property type="entry name" value="Riboflavin kinase-like"/>
    <property type="match status" value="1"/>
</dbReference>
<evidence type="ECO:0000259" key="15">
    <source>
        <dbReference type="SMART" id="SM00904"/>
    </source>
</evidence>
<dbReference type="InterPro" id="IPR023468">
    <property type="entry name" value="Riboflavin_kinase"/>
</dbReference>
<keyword evidence="10 14" id="KW-0067">ATP-binding</keyword>
<keyword evidence="9 14" id="KW-0274">FAD</keyword>
<evidence type="ECO:0000256" key="8">
    <source>
        <dbReference type="ARBA" id="ARBA00022777"/>
    </source>
</evidence>
<dbReference type="InterPro" id="IPR002606">
    <property type="entry name" value="Riboflavin_kinase_bac"/>
</dbReference>
<dbReference type="SMART" id="SM00904">
    <property type="entry name" value="Flavokinase"/>
    <property type="match status" value="1"/>
</dbReference>
<dbReference type="GO" id="GO:0016779">
    <property type="term" value="F:nucleotidyltransferase activity"/>
    <property type="evidence" value="ECO:0007669"/>
    <property type="project" value="UniProtKB-KW"/>
</dbReference>
<dbReference type="Pfam" id="PF06574">
    <property type="entry name" value="FAD_syn"/>
    <property type="match status" value="1"/>
</dbReference>
<organism evidence="16 17">
    <name type="scientific">Ligilactobacillus ruminis</name>
    <dbReference type="NCBI Taxonomy" id="1623"/>
    <lineage>
        <taxon>Bacteria</taxon>
        <taxon>Bacillati</taxon>
        <taxon>Bacillota</taxon>
        <taxon>Bacilli</taxon>
        <taxon>Lactobacillales</taxon>
        <taxon>Lactobacillaceae</taxon>
        <taxon>Ligilactobacillus</taxon>
    </lineage>
</organism>
<evidence type="ECO:0000256" key="12">
    <source>
        <dbReference type="ARBA" id="ARBA00047880"/>
    </source>
</evidence>
<comment type="caution">
    <text evidence="16">The sequence shown here is derived from an EMBL/GenBank/DDBJ whole genome shotgun (WGS) entry which is preliminary data.</text>
</comment>
<dbReference type="EC" id="2.7.7.2" evidence="14"/>
<comment type="similarity">
    <text evidence="14">Belongs to the ribF family.</text>
</comment>
<dbReference type="PIRSF" id="PIRSF004491">
    <property type="entry name" value="FAD_Synth"/>
    <property type="match status" value="1"/>
</dbReference>
<evidence type="ECO:0000256" key="11">
    <source>
        <dbReference type="ARBA" id="ARBA00023268"/>
    </source>
</evidence>
<feature type="domain" description="Riboflavin kinase" evidence="15">
    <location>
        <begin position="189"/>
        <end position="316"/>
    </location>
</feature>
<evidence type="ECO:0000256" key="2">
    <source>
        <dbReference type="ARBA" id="ARBA00005201"/>
    </source>
</evidence>
<keyword evidence="7 14" id="KW-0547">Nucleotide-binding</keyword>
<name>A0ABY1AA42_9LACO</name>
<protein>
    <recommendedName>
        <fullName evidence="14">Riboflavin biosynthesis protein</fullName>
    </recommendedName>
    <domain>
        <recommendedName>
            <fullName evidence="14">Riboflavin kinase</fullName>
            <ecNumber evidence="14">2.7.1.26</ecNumber>
        </recommendedName>
        <alternativeName>
            <fullName evidence="14">Flavokinase</fullName>
        </alternativeName>
    </domain>
    <domain>
        <recommendedName>
            <fullName evidence="14">FMN adenylyltransferase</fullName>
            <ecNumber evidence="14">2.7.7.2</ecNumber>
        </recommendedName>
        <alternativeName>
            <fullName evidence="14">FAD pyrophosphorylase</fullName>
        </alternativeName>
        <alternativeName>
            <fullName evidence="14">FAD synthase</fullName>
        </alternativeName>
    </domain>
</protein>
<keyword evidence="4 14" id="KW-0288">FMN</keyword>
<evidence type="ECO:0000256" key="9">
    <source>
        <dbReference type="ARBA" id="ARBA00022827"/>
    </source>
</evidence>
<comment type="catalytic activity">
    <reaction evidence="12 14">
        <text>riboflavin + ATP = FMN + ADP + H(+)</text>
        <dbReference type="Rhea" id="RHEA:14357"/>
        <dbReference type="ChEBI" id="CHEBI:15378"/>
        <dbReference type="ChEBI" id="CHEBI:30616"/>
        <dbReference type="ChEBI" id="CHEBI:57986"/>
        <dbReference type="ChEBI" id="CHEBI:58210"/>
        <dbReference type="ChEBI" id="CHEBI:456216"/>
        <dbReference type="EC" id="2.7.1.26"/>
    </reaction>
</comment>
<dbReference type="CDD" id="cd02064">
    <property type="entry name" value="FAD_synthetase_N"/>
    <property type="match status" value="1"/>
</dbReference>
<keyword evidence="5 14" id="KW-0808">Transferase</keyword>
<dbReference type="Proteomes" id="UP000182089">
    <property type="component" value="Unassembled WGS sequence"/>
</dbReference>
<evidence type="ECO:0000256" key="1">
    <source>
        <dbReference type="ARBA" id="ARBA00004726"/>
    </source>
</evidence>
<keyword evidence="11" id="KW-0511">Multifunctional enzyme</keyword>
<dbReference type="PANTHER" id="PTHR22749">
    <property type="entry name" value="RIBOFLAVIN KINASE/FMN ADENYLYLTRANSFERASE"/>
    <property type="match status" value="1"/>
</dbReference>
<evidence type="ECO:0000256" key="6">
    <source>
        <dbReference type="ARBA" id="ARBA00022695"/>
    </source>
</evidence>
<evidence type="ECO:0000313" key="17">
    <source>
        <dbReference type="Proteomes" id="UP000182089"/>
    </source>
</evidence>
<evidence type="ECO:0000256" key="14">
    <source>
        <dbReference type="PIRNR" id="PIRNR004491"/>
    </source>
</evidence>
<reference evidence="16 17" key="1">
    <citation type="submission" date="2016-10" db="EMBL/GenBank/DDBJ databases">
        <authorList>
            <person name="Varghese N."/>
            <person name="Submissions S."/>
        </authorList>
    </citation>
    <scope>NUCLEOTIDE SEQUENCE [LARGE SCALE GENOMIC DNA]</scope>
    <source>
        <strain evidence="16 17">WC1T17</strain>
    </source>
</reference>
<dbReference type="InterPro" id="IPR023465">
    <property type="entry name" value="Riboflavin_kinase_dom_sf"/>
</dbReference>
<comment type="pathway">
    <text evidence="2 14">Cofactor biosynthesis; FMN biosynthesis; FMN from riboflavin (ATP route): step 1/1.</text>
</comment>
<evidence type="ECO:0000313" key="16">
    <source>
        <dbReference type="EMBL" id="SEM47180.1"/>
    </source>
</evidence>
<dbReference type="SUPFAM" id="SSF82114">
    <property type="entry name" value="Riboflavin kinase-like"/>
    <property type="match status" value="1"/>
</dbReference>
<keyword evidence="8 14" id="KW-0418">Kinase</keyword>